<gene>
    <name evidence="1" type="ORF">ENO26_08170</name>
</gene>
<proteinExistence type="predicted"/>
<evidence type="ECO:0000313" key="1">
    <source>
        <dbReference type="EMBL" id="HEM67517.1"/>
    </source>
</evidence>
<name>A0A7J2U5C7_9CREN</name>
<dbReference type="AlphaFoldDB" id="A0A7J2U5C7"/>
<dbReference type="EMBL" id="DSEU01000056">
    <property type="protein sequence ID" value="HEM67517.1"/>
    <property type="molecule type" value="Genomic_DNA"/>
</dbReference>
<accession>A0A7J2U5C7</accession>
<organism evidence="1">
    <name type="scientific">Ignisphaera aggregans</name>
    <dbReference type="NCBI Taxonomy" id="334771"/>
    <lineage>
        <taxon>Archaea</taxon>
        <taxon>Thermoproteota</taxon>
        <taxon>Thermoprotei</taxon>
        <taxon>Desulfurococcales</taxon>
        <taxon>Desulfurococcaceae</taxon>
        <taxon>Ignisphaera</taxon>
    </lineage>
</organism>
<comment type="caution">
    <text evidence="1">The sequence shown here is derived from an EMBL/GenBank/DDBJ whole genome shotgun (WGS) entry which is preliminary data.</text>
</comment>
<protein>
    <submittedName>
        <fullName evidence="1">Uncharacterized protein</fullName>
    </submittedName>
</protein>
<reference evidence="1" key="1">
    <citation type="journal article" date="2020" name="mSystems">
        <title>Genome- and Community-Level Interaction Insights into Carbon Utilization and Element Cycling Functions of Hydrothermarchaeota in Hydrothermal Sediment.</title>
        <authorList>
            <person name="Zhou Z."/>
            <person name="Liu Y."/>
            <person name="Xu W."/>
            <person name="Pan J."/>
            <person name="Luo Z.H."/>
            <person name="Li M."/>
        </authorList>
    </citation>
    <scope>NUCLEOTIDE SEQUENCE [LARGE SCALE GENOMIC DNA]</scope>
    <source>
        <strain evidence="1">SpSt-125</strain>
    </source>
</reference>
<sequence>MWFVYRKSPLGTVVKENMKASLGLFKGNDVLKAVKTLKEILAAEVKIIPINDKSLGSSLALIDPDLIDVVKNSKCDVNECYIIIVSWYGE</sequence>